<proteinExistence type="predicted"/>
<gene>
    <name evidence="2" type="ORF">B0T21DRAFT_353070</name>
</gene>
<feature type="region of interest" description="Disordered" evidence="1">
    <location>
        <begin position="213"/>
        <end position="242"/>
    </location>
</feature>
<dbReference type="EMBL" id="JAUKTV010000020">
    <property type="protein sequence ID" value="KAK0705761.1"/>
    <property type="molecule type" value="Genomic_DNA"/>
</dbReference>
<dbReference type="Proteomes" id="UP001172159">
    <property type="component" value="Unassembled WGS sequence"/>
</dbReference>
<sequence length="284" mass="31573">MWLVYKVRSTAVCDRENVCLRCYFRRVRPDTQMLCAQAGTKTAWVEHGRPWRISTSATSGGAKCLGPTFKELVPVQVSVEVSIQGSIEGRGARTRSEEVSLATGSWPVAVETIVSLIGRRKPKPRNARSEPLQLDVDATFSIGRFIGLSYLESSSKVPLSGHHNTTKTSPTAVSLCLVTRLTSEGGADKFFRIMLIGHGKFHLPFLEPCDGLPASDKPRAQEANGRPNPCTPQLPSHQGSSHFPHWGSRYGDSRSNHFHFSRRYYILNHHENVTDGSLLQQYAW</sequence>
<protein>
    <submittedName>
        <fullName evidence="2">Uncharacterized protein</fullName>
    </submittedName>
</protein>
<evidence type="ECO:0000256" key="1">
    <source>
        <dbReference type="SAM" id="MobiDB-lite"/>
    </source>
</evidence>
<name>A0AA39ZY55_9PEZI</name>
<keyword evidence="3" id="KW-1185">Reference proteome</keyword>
<evidence type="ECO:0000313" key="3">
    <source>
        <dbReference type="Proteomes" id="UP001172159"/>
    </source>
</evidence>
<accession>A0AA39ZY55</accession>
<comment type="caution">
    <text evidence="2">The sequence shown here is derived from an EMBL/GenBank/DDBJ whole genome shotgun (WGS) entry which is preliminary data.</text>
</comment>
<dbReference type="AlphaFoldDB" id="A0AA39ZY55"/>
<reference evidence="2" key="1">
    <citation type="submission" date="2023-06" db="EMBL/GenBank/DDBJ databases">
        <title>Genome-scale phylogeny and comparative genomics of the fungal order Sordariales.</title>
        <authorList>
            <consortium name="Lawrence Berkeley National Laboratory"/>
            <person name="Hensen N."/>
            <person name="Bonometti L."/>
            <person name="Westerberg I."/>
            <person name="Brannstrom I.O."/>
            <person name="Guillou S."/>
            <person name="Cros-Aarteil S."/>
            <person name="Calhoun S."/>
            <person name="Haridas S."/>
            <person name="Kuo A."/>
            <person name="Mondo S."/>
            <person name="Pangilinan J."/>
            <person name="Riley R."/>
            <person name="Labutti K."/>
            <person name="Andreopoulos B."/>
            <person name="Lipzen A."/>
            <person name="Chen C."/>
            <person name="Yanf M."/>
            <person name="Daum C."/>
            <person name="Ng V."/>
            <person name="Clum A."/>
            <person name="Steindorff A."/>
            <person name="Ohm R."/>
            <person name="Martin F."/>
            <person name="Silar P."/>
            <person name="Natvig D."/>
            <person name="Lalanne C."/>
            <person name="Gautier V."/>
            <person name="Ament-Velasquez S.L."/>
            <person name="Kruys A."/>
            <person name="Hutchinson M.I."/>
            <person name="Powell A.J."/>
            <person name="Barry K."/>
            <person name="Miller A.N."/>
            <person name="Grigoriev I.V."/>
            <person name="Debuchy R."/>
            <person name="Gladieux P."/>
            <person name="Thoren M.H."/>
            <person name="Johannesson H."/>
        </authorList>
    </citation>
    <scope>NUCLEOTIDE SEQUENCE</scope>
    <source>
        <strain evidence="2">CBS 540.89</strain>
    </source>
</reference>
<organism evidence="2 3">
    <name type="scientific">Apiosordaria backusii</name>
    <dbReference type="NCBI Taxonomy" id="314023"/>
    <lineage>
        <taxon>Eukaryota</taxon>
        <taxon>Fungi</taxon>
        <taxon>Dikarya</taxon>
        <taxon>Ascomycota</taxon>
        <taxon>Pezizomycotina</taxon>
        <taxon>Sordariomycetes</taxon>
        <taxon>Sordariomycetidae</taxon>
        <taxon>Sordariales</taxon>
        <taxon>Lasiosphaeriaceae</taxon>
        <taxon>Apiosordaria</taxon>
    </lineage>
</organism>
<feature type="compositionally biased region" description="Polar residues" evidence="1">
    <location>
        <begin position="231"/>
        <end position="241"/>
    </location>
</feature>
<evidence type="ECO:0000313" key="2">
    <source>
        <dbReference type="EMBL" id="KAK0705761.1"/>
    </source>
</evidence>